<dbReference type="AlphaFoldDB" id="A0A2W7C4E5"/>
<evidence type="ECO:0000256" key="5">
    <source>
        <dbReference type="SAM" id="Phobius"/>
    </source>
</evidence>
<dbReference type="GO" id="GO:0012505">
    <property type="term" value="C:endomembrane system"/>
    <property type="evidence" value="ECO:0007669"/>
    <property type="project" value="UniProtKB-SubCell"/>
</dbReference>
<keyword evidence="8" id="KW-1185">Reference proteome</keyword>
<dbReference type="RefSeq" id="WP_111545338.1">
    <property type="nucleotide sequence ID" value="NZ_MZXV01000032.1"/>
</dbReference>
<dbReference type="Pfam" id="PF06803">
    <property type="entry name" value="DUF1232"/>
    <property type="match status" value="1"/>
</dbReference>
<evidence type="ECO:0000259" key="6">
    <source>
        <dbReference type="Pfam" id="PF06803"/>
    </source>
</evidence>
<proteinExistence type="predicted"/>
<keyword evidence="4 5" id="KW-0472">Membrane</keyword>
<name>A0A2W7C4E5_9HYPH</name>
<evidence type="ECO:0000313" key="7">
    <source>
        <dbReference type="EMBL" id="PZV38005.1"/>
    </source>
</evidence>
<keyword evidence="3 5" id="KW-1133">Transmembrane helix</keyword>
<evidence type="ECO:0000313" key="8">
    <source>
        <dbReference type="Proteomes" id="UP000248616"/>
    </source>
</evidence>
<feature type="transmembrane region" description="Helical" evidence="5">
    <location>
        <begin position="95"/>
        <end position="119"/>
    </location>
</feature>
<evidence type="ECO:0000256" key="4">
    <source>
        <dbReference type="ARBA" id="ARBA00023136"/>
    </source>
</evidence>
<evidence type="ECO:0000256" key="2">
    <source>
        <dbReference type="ARBA" id="ARBA00022692"/>
    </source>
</evidence>
<dbReference type="OrthoDB" id="9804184at2"/>
<organism evidence="7 8">
    <name type="scientific">Mesorhizobium kowhaii</name>
    <dbReference type="NCBI Taxonomy" id="1300272"/>
    <lineage>
        <taxon>Bacteria</taxon>
        <taxon>Pseudomonadati</taxon>
        <taxon>Pseudomonadota</taxon>
        <taxon>Alphaproteobacteria</taxon>
        <taxon>Hyphomicrobiales</taxon>
        <taxon>Phyllobacteriaceae</taxon>
        <taxon>Mesorhizobium</taxon>
    </lineage>
</organism>
<evidence type="ECO:0000256" key="3">
    <source>
        <dbReference type="ARBA" id="ARBA00022989"/>
    </source>
</evidence>
<sequence length="126" mass="13690">MALSEWARTIKRDVHALYLAAGDPRTPWYAKALALCVAGYALSPIDLIPDFIPVIGYLDDVILVPLGVLAVIKMIPPEVMAEHRQAAALAVDRPVSRSAAVIIACIWIASVALAGWLGYRYFAGRF</sequence>
<reference evidence="8" key="1">
    <citation type="submission" date="2017-03" db="EMBL/GenBank/DDBJ databases">
        <authorList>
            <person name="Safronova V.I."/>
            <person name="Sazanova A.L."/>
            <person name="Chirak E.R."/>
        </authorList>
    </citation>
    <scope>NUCLEOTIDE SEQUENCE [LARGE SCALE GENOMIC DNA]</scope>
    <source>
        <strain evidence="8">Ach-343</strain>
    </source>
</reference>
<dbReference type="Proteomes" id="UP000248616">
    <property type="component" value="Unassembled WGS sequence"/>
</dbReference>
<keyword evidence="2 5" id="KW-0812">Transmembrane</keyword>
<protein>
    <recommendedName>
        <fullName evidence="6">DUF1232 domain-containing protein</fullName>
    </recommendedName>
</protein>
<dbReference type="InterPro" id="IPR010652">
    <property type="entry name" value="DUF1232"/>
</dbReference>
<evidence type="ECO:0000256" key="1">
    <source>
        <dbReference type="ARBA" id="ARBA00004127"/>
    </source>
</evidence>
<accession>A0A2W7C4E5</accession>
<gene>
    <name evidence="7" type="ORF">B5V02_17385</name>
</gene>
<dbReference type="EMBL" id="MZXV01000032">
    <property type="protein sequence ID" value="PZV38005.1"/>
    <property type="molecule type" value="Genomic_DNA"/>
</dbReference>
<feature type="domain" description="DUF1232" evidence="6">
    <location>
        <begin position="30"/>
        <end position="66"/>
    </location>
</feature>
<comment type="subcellular location">
    <subcellularLocation>
        <location evidence="1">Endomembrane system</location>
        <topology evidence="1">Multi-pass membrane protein</topology>
    </subcellularLocation>
</comment>
<comment type="caution">
    <text evidence="7">The sequence shown here is derived from an EMBL/GenBank/DDBJ whole genome shotgun (WGS) entry which is preliminary data.</text>
</comment>